<dbReference type="RefSeq" id="WP_131552864.1">
    <property type="nucleotide sequence ID" value="NZ_SJSK01000002.1"/>
</dbReference>
<dbReference type="EMBL" id="SJSK01000002">
    <property type="protein sequence ID" value="TCC91924.1"/>
    <property type="molecule type" value="Genomic_DNA"/>
</dbReference>
<organism evidence="1 2">
    <name type="scientific">Pedobacter frigiditerrae</name>
    <dbReference type="NCBI Taxonomy" id="2530452"/>
    <lineage>
        <taxon>Bacteria</taxon>
        <taxon>Pseudomonadati</taxon>
        <taxon>Bacteroidota</taxon>
        <taxon>Sphingobacteriia</taxon>
        <taxon>Sphingobacteriales</taxon>
        <taxon>Sphingobacteriaceae</taxon>
        <taxon>Pedobacter</taxon>
    </lineage>
</organism>
<proteinExistence type="predicted"/>
<gene>
    <name evidence="1" type="ORF">EZ428_09250</name>
</gene>
<keyword evidence="2" id="KW-1185">Reference proteome</keyword>
<reference evidence="1 2" key="1">
    <citation type="submission" date="2019-02" db="EMBL/GenBank/DDBJ databases">
        <title>Pedobacter sp. RP-1-13 sp. nov., isolated from Arctic soil.</title>
        <authorList>
            <person name="Dahal R.H."/>
        </authorList>
    </citation>
    <scope>NUCLEOTIDE SEQUENCE [LARGE SCALE GENOMIC DNA]</scope>
    <source>
        <strain evidence="1 2">RP-1-13</strain>
    </source>
</reference>
<sequence>MENIKTQILGYISLEKKQAVESLVDKVISFYKENIELELTESSISYFERAKERVNAEQATPKGKITLSSTMNTEEALVHELLHLYMPIHHGIYTLGFDIKDKGTYDLSAITQNLIEHDIFLKDYLNFGYSIDRFLTPDNKRDDYETKIRSGIANDLFWMHEYFRIFITKRHVPKHKIAEWDKRMNIMRVHALKMYPNITDKFSLIRNWIKSEDFHKSDSLFKEIKSLFKIFGIYPPTQILTHDKNYLLNIVRP</sequence>
<comment type="caution">
    <text evidence="1">The sequence shown here is derived from an EMBL/GenBank/DDBJ whole genome shotgun (WGS) entry which is preliminary data.</text>
</comment>
<name>A0A4R0N0X1_9SPHI</name>
<evidence type="ECO:0000313" key="2">
    <source>
        <dbReference type="Proteomes" id="UP000292884"/>
    </source>
</evidence>
<dbReference type="OrthoDB" id="9851226at2"/>
<dbReference type="Proteomes" id="UP000292884">
    <property type="component" value="Unassembled WGS sequence"/>
</dbReference>
<protein>
    <submittedName>
        <fullName evidence="1">Uncharacterized protein</fullName>
    </submittedName>
</protein>
<evidence type="ECO:0000313" key="1">
    <source>
        <dbReference type="EMBL" id="TCC91924.1"/>
    </source>
</evidence>
<accession>A0A4R0N0X1</accession>
<dbReference type="AlphaFoldDB" id="A0A4R0N0X1"/>